<reference evidence="10" key="2">
    <citation type="submission" date="2016-11" db="EMBL/GenBank/DDBJ databases">
        <authorList>
            <person name="Jaros S."/>
            <person name="Januszkiewicz K."/>
            <person name="Wedrychowicz H."/>
        </authorList>
    </citation>
    <scope>NUCLEOTIDE SEQUENCE [LARGE SCALE GENOMIC DNA]</scope>
    <source>
        <strain evidence="10">DX253</strain>
    </source>
</reference>
<accession>E7QSP4</accession>
<keyword evidence="1 3" id="KW-0807">Transducer</keyword>
<reference evidence="9 11" key="1">
    <citation type="journal article" date="2014" name="ISME J.">
        <title>Trehalose/2-sulfotrehalose biosynthesis and glycine-betaine uptake are widely spread mechanisms for osmoadaptation in the Halobacteriales.</title>
        <authorList>
            <person name="Youssef N.H."/>
            <person name="Savage-Ashlock K.N."/>
            <person name="McCully A.L."/>
            <person name="Luedtke B."/>
            <person name="Shaw E.I."/>
            <person name="Hoff W.D."/>
            <person name="Elshahed M.S."/>
        </authorList>
    </citation>
    <scope>NUCLEOTIDE SEQUENCE [LARGE SCALE GENOMIC DNA]</scope>
    <source>
        <strain evidence="9 11">DX253</strain>
    </source>
</reference>
<keyword evidence="4" id="KW-0175">Coiled coil</keyword>
<evidence type="ECO:0000259" key="8">
    <source>
        <dbReference type="PROSITE" id="PS50885"/>
    </source>
</evidence>
<keyword evidence="6" id="KW-1133">Transmembrane helix</keyword>
<dbReference type="STRING" id="797209.GCA_000376445_00482"/>
<proteinExistence type="inferred from homology"/>
<dbReference type="PRINTS" id="PR00260">
    <property type="entry name" value="CHEMTRNSDUCR"/>
</dbReference>
<dbReference type="Gene3D" id="6.10.340.10">
    <property type="match status" value="1"/>
</dbReference>
<evidence type="ECO:0000256" key="5">
    <source>
        <dbReference type="SAM" id="MobiDB-lite"/>
    </source>
</evidence>
<evidence type="ECO:0000259" key="7">
    <source>
        <dbReference type="PROSITE" id="PS50111"/>
    </source>
</evidence>
<dbReference type="GO" id="GO:0006935">
    <property type="term" value="P:chemotaxis"/>
    <property type="evidence" value="ECO:0007669"/>
    <property type="project" value="InterPro"/>
</dbReference>
<dbReference type="InterPro" id="IPR004089">
    <property type="entry name" value="MCPsignal_dom"/>
</dbReference>
<dbReference type="CDD" id="cd11386">
    <property type="entry name" value="MCP_signal"/>
    <property type="match status" value="1"/>
</dbReference>
<gene>
    <name evidence="10" type="ORF">SAMN05444342_0457</name>
    <name evidence="9" type="ORF">ZOD2009_09098</name>
</gene>
<feature type="compositionally biased region" description="Polar residues" evidence="5">
    <location>
        <begin position="523"/>
        <end position="538"/>
    </location>
</feature>
<dbReference type="InterPro" id="IPR003660">
    <property type="entry name" value="HAMP_dom"/>
</dbReference>
<feature type="domain" description="HAMP" evidence="8">
    <location>
        <begin position="315"/>
        <end position="368"/>
    </location>
</feature>
<dbReference type="EMBL" id="FRAN01000001">
    <property type="protein sequence ID" value="SHK06573.1"/>
    <property type="molecule type" value="Genomic_DNA"/>
</dbReference>
<dbReference type="Gene3D" id="3.30.450.20">
    <property type="entry name" value="PAS domain"/>
    <property type="match status" value="2"/>
</dbReference>
<dbReference type="PROSITE" id="PS50111">
    <property type="entry name" value="CHEMOTAXIS_TRANSDUC_2"/>
    <property type="match status" value="1"/>
</dbReference>
<dbReference type="PANTHER" id="PTHR32089:SF112">
    <property type="entry name" value="LYSOZYME-LIKE PROTEIN-RELATED"/>
    <property type="match status" value="1"/>
</dbReference>
<keyword evidence="6" id="KW-0812">Transmembrane</keyword>
<dbReference type="SUPFAM" id="SSF158472">
    <property type="entry name" value="HAMP domain-like"/>
    <property type="match status" value="1"/>
</dbReference>
<evidence type="ECO:0000313" key="10">
    <source>
        <dbReference type="EMBL" id="SHK06573.1"/>
    </source>
</evidence>
<dbReference type="Proteomes" id="UP000184203">
    <property type="component" value="Unassembled WGS sequence"/>
</dbReference>
<dbReference type="Proteomes" id="UP000003751">
    <property type="component" value="Unassembled WGS sequence"/>
</dbReference>
<dbReference type="PATRIC" id="fig|797209.4.peg.1816"/>
<feature type="coiled-coil region" evidence="4">
    <location>
        <begin position="395"/>
        <end position="450"/>
    </location>
</feature>
<name>E7QSP4_HALPU</name>
<feature type="transmembrane region" description="Helical" evidence="6">
    <location>
        <begin position="28"/>
        <end position="52"/>
    </location>
</feature>
<dbReference type="PROSITE" id="PS50885">
    <property type="entry name" value="HAMP"/>
    <property type="match status" value="2"/>
</dbReference>
<dbReference type="SUPFAM" id="SSF58104">
    <property type="entry name" value="Methyl-accepting chemotaxis protein (MCP) signaling domain"/>
    <property type="match status" value="1"/>
</dbReference>
<evidence type="ECO:0000256" key="2">
    <source>
        <dbReference type="ARBA" id="ARBA00029447"/>
    </source>
</evidence>
<dbReference type="SMART" id="SM00304">
    <property type="entry name" value="HAMP"/>
    <property type="match status" value="3"/>
</dbReference>
<feature type="domain" description="Methyl-accepting transducer" evidence="7">
    <location>
        <begin position="514"/>
        <end position="750"/>
    </location>
</feature>
<feature type="domain" description="HAMP" evidence="8">
    <location>
        <begin position="442"/>
        <end position="495"/>
    </location>
</feature>
<feature type="region of interest" description="Disordered" evidence="5">
    <location>
        <begin position="521"/>
        <end position="552"/>
    </location>
</feature>
<comment type="similarity">
    <text evidence="2">Belongs to the methyl-accepting chemotaxis (MCP) protein family.</text>
</comment>
<dbReference type="OrthoDB" id="8523at2157"/>
<dbReference type="PANTHER" id="PTHR32089">
    <property type="entry name" value="METHYL-ACCEPTING CHEMOTAXIS PROTEIN MCPB"/>
    <property type="match status" value="1"/>
</dbReference>
<dbReference type="AlphaFoldDB" id="E7QSP4"/>
<evidence type="ECO:0000256" key="6">
    <source>
        <dbReference type="SAM" id="Phobius"/>
    </source>
</evidence>
<evidence type="ECO:0000313" key="9">
    <source>
        <dbReference type="EMBL" id="EFW92453.1"/>
    </source>
</evidence>
<evidence type="ECO:0000313" key="12">
    <source>
        <dbReference type="Proteomes" id="UP000184203"/>
    </source>
</evidence>
<reference evidence="12" key="3">
    <citation type="submission" date="2016-11" db="EMBL/GenBank/DDBJ databases">
        <authorList>
            <person name="Varghese N."/>
            <person name="Submissions S."/>
        </authorList>
    </citation>
    <scope>NUCLEOTIDE SEQUENCE [LARGE SCALE GENOMIC DNA]</scope>
    <source>
        <strain evidence="12">DX253</strain>
    </source>
</reference>
<protein>
    <submittedName>
        <fullName evidence="10">Methyl-accepting chemotaxis protein</fullName>
    </submittedName>
    <submittedName>
        <fullName evidence="9">Transducer protein basT</fullName>
    </submittedName>
</protein>
<evidence type="ECO:0000256" key="4">
    <source>
        <dbReference type="SAM" id="Coils"/>
    </source>
</evidence>
<dbReference type="EMBL" id="AEMG01000007">
    <property type="protein sequence ID" value="EFW92453.1"/>
    <property type="molecule type" value="Genomic_DNA"/>
</dbReference>
<dbReference type="CDD" id="cd06225">
    <property type="entry name" value="HAMP"/>
    <property type="match status" value="2"/>
</dbReference>
<feature type="coiled-coil region" evidence="4">
    <location>
        <begin position="655"/>
        <end position="682"/>
    </location>
</feature>
<sequence length="810" mass="86132">MADSSLSLRRRASARLARYVPSRIRRSYAAKFGAVLFAILVLIAAIGFFIHLDTKQLVTGQTNDELQSAAKMEAESLHEWVGQKRSTTRYLSSSLDGNESNAERQTYLEGQLINMPNDVQAIHYVDRQSGIVLASTTDEMVGTTADGAAWQNDSLSFAADSVTISSPYEVNGEPVAAFATPTEDANHLVVVTASLAEHSHVLSSPTATGDVTVIDEQGTVVLDNRNVGLLRTYSNGVDSTIQRALTGESDVSQVSGTDGSSVMAYTPIVGTDWVLLYNVPHETAFALQTNVTKNIGILVLMAVLSLAVVGLTIGRGTAKSLSSVSGTADQIAAGQLDTELPETTREDEMGELYGSFESMHGYLNTVADQADALAQQNFDAPVFDETVPGTFGETLEQMRDDLRTMVADIEQARAEAEDAQADAEAAQVEAEAAQAEAEELNAALERKAAEFSVVMEEAADGDLTQRMATDSPTESMTEIAHGFNEMIAELEATIRDVSEFAEDVAAASQEVTASTAEIERASEQVTESTQVMSSGTVEQSERLEETAGEMSELSATIEEVAASADQVAQTAQSTEALGQDGREAASNAIDKMDAIETGTDETVEQMEDLADEIGRIGDVVELIRSIADQTNMLALNANIEAASADGDTEGFEVVANEVKELANETKEAVVDIEQRIDTVKEQANVTVTDVRETHEAVTDGAETVRDAQESLQAIISNVEETTGGIEEINDVTAEQASTTEEVVAAVDEVTRISDETADEAEDVAAAAEEQTASVSEVARSADSLAKQAESLAATVDDFTVTYRSDPSGGQ</sequence>
<keyword evidence="12" id="KW-1185">Reference proteome</keyword>
<dbReference type="GO" id="GO:0004888">
    <property type="term" value="F:transmembrane signaling receptor activity"/>
    <property type="evidence" value="ECO:0007669"/>
    <property type="project" value="InterPro"/>
</dbReference>
<organism evidence="9 11">
    <name type="scientific">Haladaptatus paucihalophilus DX253</name>
    <dbReference type="NCBI Taxonomy" id="797209"/>
    <lineage>
        <taxon>Archaea</taxon>
        <taxon>Methanobacteriati</taxon>
        <taxon>Methanobacteriota</taxon>
        <taxon>Stenosarchaea group</taxon>
        <taxon>Halobacteria</taxon>
        <taxon>Halobacteriales</taxon>
        <taxon>Haladaptataceae</taxon>
        <taxon>Haladaptatus</taxon>
    </lineage>
</organism>
<dbReference type="InterPro" id="IPR004090">
    <property type="entry name" value="Chemotax_Me-accpt_rcpt"/>
</dbReference>
<evidence type="ECO:0000313" key="11">
    <source>
        <dbReference type="Proteomes" id="UP000003751"/>
    </source>
</evidence>
<evidence type="ECO:0000256" key="1">
    <source>
        <dbReference type="ARBA" id="ARBA00023224"/>
    </source>
</evidence>
<dbReference type="Gene3D" id="1.10.287.950">
    <property type="entry name" value="Methyl-accepting chemotaxis protein"/>
    <property type="match status" value="1"/>
</dbReference>
<dbReference type="Pfam" id="PF00672">
    <property type="entry name" value="HAMP"/>
    <property type="match status" value="2"/>
</dbReference>
<dbReference type="Pfam" id="PF00015">
    <property type="entry name" value="MCPsignal"/>
    <property type="match status" value="1"/>
</dbReference>
<evidence type="ECO:0000256" key="3">
    <source>
        <dbReference type="PROSITE-ProRule" id="PRU00284"/>
    </source>
</evidence>
<keyword evidence="6" id="KW-0472">Membrane</keyword>
<dbReference type="eggNOG" id="arCOG02320">
    <property type="taxonomic scope" value="Archaea"/>
</dbReference>
<dbReference type="RefSeq" id="WP_007979049.1">
    <property type="nucleotide sequence ID" value="NZ_AEMG01000007.1"/>
</dbReference>
<dbReference type="SMART" id="SM00283">
    <property type="entry name" value="MA"/>
    <property type="match status" value="1"/>
</dbReference>
<dbReference type="GO" id="GO:0007165">
    <property type="term" value="P:signal transduction"/>
    <property type="evidence" value="ECO:0007669"/>
    <property type="project" value="UniProtKB-KW"/>
</dbReference>
<dbReference type="GO" id="GO:0016020">
    <property type="term" value="C:membrane"/>
    <property type="evidence" value="ECO:0007669"/>
    <property type="project" value="InterPro"/>
</dbReference>